<protein>
    <submittedName>
        <fullName evidence="1">Uncharacterized protein</fullName>
    </submittedName>
</protein>
<name>A0ABR2T313_9ROSI</name>
<accession>A0ABR2T313</accession>
<proteinExistence type="predicted"/>
<keyword evidence="2" id="KW-1185">Reference proteome</keyword>
<comment type="caution">
    <text evidence="1">The sequence shown here is derived from an EMBL/GenBank/DDBJ whole genome shotgun (WGS) entry which is preliminary data.</text>
</comment>
<dbReference type="EMBL" id="JBBPBN010000009">
    <property type="protein sequence ID" value="KAK9031772.1"/>
    <property type="molecule type" value="Genomic_DNA"/>
</dbReference>
<organism evidence="1 2">
    <name type="scientific">Hibiscus sabdariffa</name>
    <name type="common">roselle</name>
    <dbReference type="NCBI Taxonomy" id="183260"/>
    <lineage>
        <taxon>Eukaryota</taxon>
        <taxon>Viridiplantae</taxon>
        <taxon>Streptophyta</taxon>
        <taxon>Embryophyta</taxon>
        <taxon>Tracheophyta</taxon>
        <taxon>Spermatophyta</taxon>
        <taxon>Magnoliopsida</taxon>
        <taxon>eudicotyledons</taxon>
        <taxon>Gunneridae</taxon>
        <taxon>Pentapetalae</taxon>
        <taxon>rosids</taxon>
        <taxon>malvids</taxon>
        <taxon>Malvales</taxon>
        <taxon>Malvaceae</taxon>
        <taxon>Malvoideae</taxon>
        <taxon>Hibiscus</taxon>
    </lineage>
</organism>
<evidence type="ECO:0000313" key="1">
    <source>
        <dbReference type="EMBL" id="KAK9031772.1"/>
    </source>
</evidence>
<reference evidence="1 2" key="1">
    <citation type="journal article" date="2024" name="G3 (Bethesda)">
        <title>Genome assembly of Hibiscus sabdariffa L. provides insights into metabolisms of medicinal natural products.</title>
        <authorList>
            <person name="Kim T."/>
        </authorList>
    </citation>
    <scope>NUCLEOTIDE SEQUENCE [LARGE SCALE GENOMIC DNA]</scope>
    <source>
        <strain evidence="1">TK-2024</strain>
        <tissue evidence="1">Old leaves</tissue>
    </source>
</reference>
<evidence type="ECO:0000313" key="2">
    <source>
        <dbReference type="Proteomes" id="UP001396334"/>
    </source>
</evidence>
<gene>
    <name evidence="1" type="ORF">V6N11_056061</name>
</gene>
<dbReference type="Proteomes" id="UP001396334">
    <property type="component" value="Unassembled WGS sequence"/>
</dbReference>
<sequence length="204" mass="22820">MSTRGYTSIPSRKLFRYKSEVEVWKAIKRGSGRLIDGFIISIYNTCSNKENKDNEKSQKVQARRPVLRVKDFRSYKEELLSSEKLNQQREANSKACYCDLTNGENPTVSGPGSSGVVFPDGYLSVKWASASRCACLFSWGYLYKGSGRGSGPNFNNSFAIGRRLSFDYVSNESRLQEVQVEGVGELAQQAFISQAHMHESSQAP</sequence>